<reference evidence="1 2" key="1">
    <citation type="journal article" date="2021" name="Nat. Commun.">
        <title>Genetic determinants of endophytism in the Arabidopsis root mycobiome.</title>
        <authorList>
            <person name="Mesny F."/>
            <person name="Miyauchi S."/>
            <person name="Thiergart T."/>
            <person name="Pickel B."/>
            <person name="Atanasova L."/>
            <person name="Karlsson M."/>
            <person name="Huettel B."/>
            <person name="Barry K.W."/>
            <person name="Haridas S."/>
            <person name="Chen C."/>
            <person name="Bauer D."/>
            <person name="Andreopoulos W."/>
            <person name="Pangilinan J."/>
            <person name="LaButti K."/>
            <person name="Riley R."/>
            <person name="Lipzen A."/>
            <person name="Clum A."/>
            <person name="Drula E."/>
            <person name="Henrissat B."/>
            <person name="Kohler A."/>
            <person name="Grigoriev I.V."/>
            <person name="Martin F.M."/>
            <person name="Hacquard S."/>
        </authorList>
    </citation>
    <scope>NUCLEOTIDE SEQUENCE [LARGE SCALE GENOMIC DNA]</scope>
    <source>
        <strain evidence="1 2">MPI-SDFR-AT-0079</strain>
    </source>
</reference>
<keyword evidence="2" id="KW-1185">Reference proteome</keyword>
<evidence type="ECO:0000313" key="1">
    <source>
        <dbReference type="EMBL" id="KAH6641455.1"/>
    </source>
</evidence>
<name>A0ACB7PIV0_9PEZI</name>
<dbReference type="EMBL" id="JAGIZQ010000002">
    <property type="protein sequence ID" value="KAH6641455.1"/>
    <property type="molecule type" value="Genomic_DNA"/>
</dbReference>
<proteinExistence type="predicted"/>
<organism evidence="1 2">
    <name type="scientific">Chaetomium tenue</name>
    <dbReference type="NCBI Taxonomy" id="1854479"/>
    <lineage>
        <taxon>Eukaryota</taxon>
        <taxon>Fungi</taxon>
        <taxon>Dikarya</taxon>
        <taxon>Ascomycota</taxon>
        <taxon>Pezizomycotina</taxon>
        <taxon>Sordariomycetes</taxon>
        <taxon>Sordariomycetidae</taxon>
        <taxon>Sordariales</taxon>
        <taxon>Chaetomiaceae</taxon>
        <taxon>Chaetomium</taxon>
    </lineage>
</organism>
<comment type="caution">
    <text evidence="1">The sequence shown here is derived from an EMBL/GenBank/DDBJ whole genome shotgun (WGS) entry which is preliminary data.</text>
</comment>
<gene>
    <name evidence="1" type="ORF">F5144DRAFT_545503</name>
</gene>
<accession>A0ACB7PIV0</accession>
<dbReference type="Proteomes" id="UP000724584">
    <property type="component" value="Unassembled WGS sequence"/>
</dbReference>
<protein>
    <submittedName>
        <fullName evidence="1">Hus1-like protein-domain-containing protein</fullName>
    </submittedName>
</protein>
<sequence>MSDNSDGLAPRPSLPLLIYILRAPLLPAIAAKHLIAFIYSLALSMGRMVRGKADYRRSRAVSPEKHLSTVQIEETTCLICQETIGTRNAEGLKEGFSMLPCGHRFGSRCIKRYLAITADEQPLCPICRHVSYHDACGHPVLPFLLNRDGTHPDLIADKDGKIRPPKTSGEELMTAPCEYCLLPDEEKNKPEKKLPGRLETVGMPFRWLRAVLPFPRKKNVHDQPRTNQENTTGQDHRLSRQEARNRRRTPASTGVWEGPWMDVQSRDVGWETWWKAQAPREHPTPEHDPTFPIGNMRFKTDLRNVRTFSKLTAALNSLEKIAWMRLDDETVRFTVIPDTGSQVWASLSVDLIFDNYSIQSAEANNTINLELPLGPLQRALKSAVGSSYANLRLTKRDGVPMLSMTIHTMTKDGAQDARGGGNGGGFPSTAAAAATGRHDADPFGDPDLFAQESLELTMKREREKIITQDIPVRVLHPDTVETIMQPKVREPDVHIQLPPLLQLKAISDRFTKLALTASSTSTTRTGSGNQNPKLTLSANMHGALRLRLATETLDITSVWKGLENPELDPAQLAMPLAEHPSTRFREAGPEAWATVRVDGKDWSRVLSVGRLEGRVIACFADDHALILYVYVPHVDDVGAEDVVTYYVSSYSA</sequence>
<evidence type="ECO:0000313" key="2">
    <source>
        <dbReference type="Proteomes" id="UP000724584"/>
    </source>
</evidence>